<organism evidence="1 2">
    <name type="scientific">Caerostris darwini</name>
    <dbReference type="NCBI Taxonomy" id="1538125"/>
    <lineage>
        <taxon>Eukaryota</taxon>
        <taxon>Metazoa</taxon>
        <taxon>Ecdysozoa</taxon>
        <taxon>Arthropoda</taxon>
        <taxon>Chelicerata</taxon>
        <taxon>Arachnida</taxon>
        <taxon>Araneae</taxon>
        <taxon>Araneomorphae</taxon>
        <taxon>Entelegynae</taxon>
        <taxon>Araneoidea</taxon>
        <taxon>Araneidae</taxon>
        <taxon>Caerostris</taxon>
    </lineage>
</organism>
<keyword evidence="2" id="KW-1185">Reference proteome</keyword>
<reference evidence="1 2" key="1">
    <citation type="submission" date="2021-06" db="EMBL/GenBank/DDBJ databases">
        <title>Caerostris darwini draft genome.</title>
        <authorList>
            <person name="Kono N."/>
            <person name="Arakawa K."/>
        </authorList>
    </citation>
    <scope>NUCLEOTIDE SEQUENCE [LARGE SCALE GENOMIC DNA]</scope>
</reference>
<feature type="non-terminal residue" evidence="1">
    <location>
        <position position="32"/>
    </location>
</feature>
<name>A0AAV4VFJ2_9ARAC</name>
<dbReference type="Proteomes" id="UP001054837">
    <property type="component" value="Unassembled WGS sequence"/>
</dbReference>
<dbReference type="EMBL" id="BPLQ01012992">
    <property type="protein sequence ID" value="GIY69067.1"/>
    <property type="molecule type" value="Genomic_DNA"/>
</dbReference>
<evidence type="ECO:0000313" key="1">
    <source>
        <dbReference type="EMBL" id="GIY69067.1"/>
    </source>
</evidence>
<evidence type="ECO:0000313" key="2">
    <source>
        <dbReference type="Proteomes" id="UP001054837"/>
    </source>
</evidence>
<proteinExistence type="predicted"/>
<comment type="caution">
    <text evidence="1">The sequence shown here is derived from an EMBL/GenBank/DDBJ whole genome shotgun (WGS) entry which is preliminary data.</text>
</comment>
<accession>A0AAV4VFJ2</accession>
<protein>
    <submittedName>
        <fullName evidence="1">Uncharacterized protein</fullName>
    </submittedName>
</protein>
<sequence length="32" mass="3414">MSAGDIWMTMDDARSSADLMNQMSRGHGGGAR</sequence>
<gene>
    <name evidence="1" type="ORF">CDAR_452271</name>
</gene>
<dbReference type="AlphaFoldDB" id="A0AAV4VFJ2"/>